<evidence type="ECO:0000256" key="1">
    <source>
        <dbReference type="SAM" id="Phobius"/>
    </source>
</evidence>
<dbReference type="PANTHER" id="PTHR36978">
    <property type="entry name" value="P-LOOP CONTAINING NUCLEOTIDE TRIPHOSPHATE HYDROLASE"/>
    <property type="match status" value="1"/>
</dbReference>
<gene>
    <name evidence="2" type="ORF">CLAFUR5_07695</name>
</gene>
<dbReference type="OrthoDB" id="408152at2759"/>
<protein>
    <submittedName>
        <fullName evidence="2">Uncharacterized protein</fullName>
    </submittedName>
</protein>
<proteinExistence type="predicted"/>
<sequence>MAIICEMHTRQLFKSDFEANAETAYRQHYDRIRELLNDQGRSYLEWSVEDGWPPLCEFLNKPVPHGDFPRGNEAAEFESKALDVDPARFESGRRKALSLGIVLTVLVGVVVALF</sequence>
<feature type="transmembrane region" description="Helical" evidence="1">
    <location>
        <begin position="96"/>
        <end position="113"/>
    </location>
</feature>
<evidence type="ECO:0000313" key="3">
    <source>
        <dbReference type="Proteomes" id="UP000756132"/>
    </source>
</evidence>
<organism evidence="2 3">
    <name type="scientific">Passalora fulva</name>
    <name type="common">Tomato leaf mold</name>
    <name type="synonym">Cladosporium fulvum</name>
    <dbReference type="NCBI Taxonomy" id="5499"/>
    <lineage>
        <taxon>Eukaryota</taxon>
        <taxon>Fungi</taxon>
        <taxon>Dikarya</taxon>
        <taxon>Ascomycota</taxon>
        <taxon>Pezizomycotina</taxon>
        <taxon>Dothideomycetes</taxon>
        <taxon>Dothideomycetidae</taxon>
        <taxon>Mycosphaerellales</taxon>
        <taxon>Mycosphaerellaceae</taxon>
        <taxon>Fulvia</taxon>
    </lineage>
</organism>
<dbReference type="Proteomes" id="UP000756132">
    <property type="component" value="Chromosome 6"/>
</dbReference>
<reference evidence="2" key="2">
    <citation type="journal article" date="2022" name="Microb. Genom.">
        <title>A chromosome-scale genome assembly of the tomato pathogen Cladosporium fulvum reveals a compartmentalized genome architecture and the presence of a dispensable chromosome.</title>
        <authorList>
            <person name="Zaccaron A.Z."/>
            <person name="Chen L.H."/>
            <person name="Samaras A."/>
            <person name="Stergiopoulos I."/>
        </authorList>
    </citation>
    <scope>NUCLEOTIDE SEQUENCE</scope>
    <source>
        <strain evidence="2">Race5_Kim</strain>
    </source>
</reference>
<keyword evidence="3" id="KW-1185">Reference proteome</keyword>
<dbReference type="InterPro" id="IPR040632">
    <property type="entry name" value="Sulfotransfer_4"/>
</dbReference>
<keyword evidence="1" id="KW-0472">Membrane</keyword>
<dbReference type="PANTHER" id="PTHR36978:SF4">
    <property type="entry name" value="P-LOOP CONTAINING NUCLEOSIDE TRIPHOSPHATE HYDROLASE PROTEIN"/>
    <property type="match status" value="1"/>
</dbReference>
<dbReference type="EMBL" id="CP090168">
    <property type="protein sequence ID" value="UJO18957.1"/>
    <property type="molecule type" value="Genomic_DNA"/>
</dbReference>
<dbReference type="GeneID" id="71987573"/>
<dbReference type="Gene3D" id="3.40.50.300">
    <property type="entry name" value="P-loop containing nucleotide triphosphate hydrolases"/>
    <property type="match status" value="1"/>
</dbReference>
<dbReference type="AlphaFoldDB" id="A0A9Q8UQR7"/>
<dbReference type="RefSeq" id="XP_047763323.1">
    <property type="nucleotide sequence ID" value="XM_047906843.1"/>
</dbReference>
<keyword evidence="1" id="KW-0812">Transmembrane</keyword>
<dbReference type="Pfam" id="PF17784">
    <property type="entry name" value="Sulfotransfer_4"/>
    <property type="match status" value="1"/>
</dbReference>
<evidence type="ECO:0000313" key="2">
    <source>
        <dbReference type="EMBL" id="UJO18957.1"/>
    </source>
</evidence>
<keyword evidence="1" id="KW-1133">Transmembrane helix</keyword>
<dbReference type="KEGG" id="ffu:CLAFUR5_07695"/>
<reference evidence="2" key="1">
    <citation type="submission" date="2021-12" db="EMBL/GenBank/DDBJ databases">
        <authorList>
            <person name="Zaccaron A."/>
            <person name="Stergiopoulos I."/>
        </authorList>
    </citation>
    <scope>NUCLEOTIDE SEQUENCE</scope>
    <source>
        <strain evidence="2">Race5_Kim</strain>
    </source>
</reference>
<name>A0A9Q8UQR7_PASFU</name>
<dbReference type="InterPro" id="IPR027417">
    <property type="entry name" value="P-loop_NTPase"/>
</dbReference>
<accession>A0A9Q8UQR7</accession>